<reference evidence="2 3" key="1">
    <citation type="journal article" date="2021" name="BMC Genomics">
        <title>Datura genome reveals duplications of psychoactive alkaloid biosynthetic genes and high mutation rate following tissue culture.</title>
        <authorList>
            <person name="Rajewski A."/>
            <person name="Carter-House D."/>
            <person name="Stajich J."/>
            <person name="Litt A."/>
        </authorList>
    </citation>
    <scope>NUCLEOTIDE SEQUENCE [LARGE SCALE GENOMIC DNA]</scope>
    <source>
        <strain evidence="2">AR-01</strain>
    </source>
</reference>
<keyword evidence="3" id="KW-1185">Reference proteome</keyword>
<dbReference type="Proteomes" id="UP000823775">
    <property type="component" value="Unassembled WGS sequence"/>
</dbReference>
<organism evidence="2 3">
    <name type="scientific">Datura stramonium</name>
    <name type="common">Jimsonweed</name>
    <name type="synonym">Common thornapple</name>
    <dbReference type="NCBI Taxonomy" id="4076"/>
    <lineage>
        <taxon>Eukaryota</taxon>
        <taxon>Viridiplantae</taxon>
        <taxon>Streptophyta</taxon>
        <taxon>Embryophyta</taxon>
        <taxon>Tracheophyta</taxon>
        <taxon>Spermatophyta</taxon>
        <taxon>Magnoliopsida</taxon>
        <taxon>eudicotyledons</taxon>
        <taxon>Gunneridae</taxon>
        <taxon>Pentapetalae</taxon>
        <taxon>asterids</taxon>
        <taxon>lamiids</taxon>
        <taxon>Solanales</taxon>
        <taxon>Solanaceae</taxon>
        <taxon>Solanoideae</taxon>
        <taxon>Datureae</taxon>
        <taxon>Datura</taxon>
    </lineage>
</organism>
<evidence type="ECO:0000313" key="2">
    <source>
        <dbReference type="EMBL" id="MCD9646394.1"/>
    </source>
</evidence>
<gene>
    <name evidence="2" type="ORF">HAX54_036201</name>
</gene>
<dbReference type="EMBL" id="JACEIK010004780">
    <property type="protein sequence ID" value="MCD9646394.1"/>
    <property type="molecule type" value="Genomic_DNA"/>
</dbReference>
<feature type="region of interest" description="Disordered" evidence="1">
    <location>
        <begin position="1"/>
        <end position="24"/>
    </location>
</feature>
<proteinExistence type="predicted"/>
<sequence length="114" mass="13192">MASLNFGLPKKAAQNQHKPPIIESRSTKRGWDFGMRPLGRRSGMPFANITGDFIEWKYPWLEARVRLRALHHYFIDLIGLGGIQPYAALRVIRQFSLLQRHTFMVPYGSIRGRI</sequence>
<evidence type="ECO:0000313" key="3">
    <source>
        <dbReference type="Proteomes" id="UP000823775"/>
    </source>
</evidence>
<accession>A0ABS8VHQ6</accession>
<comment type="caution">
    <text evidence="2">The sequence shown here is derived from an EMBL/GenBank/DDBJ whole genome shotgun (WGS) entry which is preliminary data.</text>
</comment>
<protein>
    <submittedName>
        <fullName evidence="2">Uncharacterized protein</fullName>
    </submittedName>
</protein>
<name>A0ABS8VHQ6_DATST</name>
<evidence type="ECO:0000256" key="1">
    <source>
        <dbReference type="SAM" id="MobiDB-lite"/>
    </source>
</evidence>